<dbReference type="PANTHER" id="PTHR34701">
    <property type="entry name" value="TRANSCRIPTIONAL REGULATOR MRAZ"/>
    <property type="match status" value="1"/>
</dbReference>
<evidence type="ECO:0000256" key="3">
    <source>
        <dbReference type="ARBA" id="ARBA00022737"/>
    </source>
</evidence>
<keyword evidence="3" id="KW-0677">Repeat</keyword>
<organism evidence="10 11">
    <name type="scientific">Butyrivibrio fibrisolvens</name>
    <dbReference type="NCBI Taxonomy" id="831"/>
    <lineage>
        <taxon>Bacteria</taxon>
        <taxon>Bacillati</taxon>
        <taxon>Bacillota</taxon>
        <taxon>Clostridia</taxon>
        <taxon>Lachnospirales</taxon>
        <taxon>Lachnospiraceae</taxon>
        <taxon>Butyrivibrio</taxon>
    </lineage>
</organism>
<dbReference type="RefSeq" id="WP_022752670.1">
    <property type="nucleotide sequence ID" value="NZ_CM009896.1"/>
</dbReference>
<evidence type="ECO:0000259" key="8">
    <source>
        <dbReference type="PROSITE" id="PS51740"/>
    </source>
</evidence>
<dbReference type="eggNOG" id="COG2001">
    <property type="taxonomic scope" value="Bacteria"/>
</dbReference>
<dbReference type="PANTHER" id="PTHR34701:SF1">
    <property type="entry name" value="TRANSCRIPTIONAL REGULATOR MRAZ"/>
    <property type="match status" value="1"/>
</dbReference>
<dbReference type="SUPFAM" id="SSF89447">
    <property type="entry name" value="AbrB/MazE/MraZ-like"/>
    <property type="match status" value="1"/>
</dbReference>
<dbReference type="Proteomes" id="UP000245488">
    <property type="component" value="Chromosome"/>
</dbReference>
<dbReference type="EMBL" id="NXNG01000001">
    <property type="protein sequence ID" value="PWT27677.1"/>
    <property type="molecule type" value="Genomic_DNA"/>
</dbReference>
<dbReference type="HAMAP" id="MF_01008">
    <property type="entry name" value="MraZ"/>
    <property type="match status" value="1"/>
</dbReference>
<evidence type="ECO:0000256" key="7">
    <source>
        <dbReference type="HAMAP-Rule" id="MF_01008"/>
    </source>
</evidence>
<dbReference type="GO" id="GO:0009295">
    <property type="term" value="C:nucleoid"/>
    <property type="evidence" value="ECO:0007669"/>
    <property type="project" value="UniProtKB-SubCell"/>
</dbReference>
<gene>
    <name evidence="7 9" type="primary">mraZ</name>
    <name evidence="9" type="ORF">CPT75_11500</name>
    <name evidence="10" type="ORF">SAMN04487884_103199</name>
</gene>
<proteinExistence type="inferred from homology"/>
<evidence type="ECO:0000313" key="11">
    <source>
        <dbReference type="Proteomes" id="UP000182584"/>
    </source>
</evidence>
<evidence type="ECO:0000256" key="1">
    <source>
        <dbReference type="ARBA" id="ARBA00013860"/>
    </source>
</evidence>
<dbReference type="EMBL" id="FOGJ01000003">
    <property type="protein sequence ID" value="SER25850.1"/>
    <property type="molecule type" value="Genomic_DNA"/>
</dbReference>
<dbReference type="InterPro" id="IPR020603">
    <property type="entry name" value="MraZ_dom"/>
</dbReference>
<sequence length="145" mass="16119">MLTGEYSHSIDAKGRLIIPSKIRDELGEQFAVTKGLDGCLLLYPEDSWEAFTMKLQSLPSSNSKSRKLQRFFLGGALVTEFDKQGRILLPANLLDFAGMQKEADAVIVGVGNHAEIWSSSKWEENNSFDDIEDVAEEMGNMGLDF</sequence>
<comment type="subunit">
    <text evidence="7">Forms oligomers.</text>
</comment>
<comment type="subcellular location">
    <subcellularLocation>
        <location evidence="7">Cytoplasm</location>
        <location evidence="7">Nucleoid</location>
    </subcellularLocation>
</comment>
<evidence type="ECO:0000256" key="2">
    <source>
        <dbReference type="ARBA" id="ARBA00022490"/>
    </source>
</evidence>
<name>A0A1H9MQ64_BUTFI</name>
<dbReference type="GO" id="GO:0000976">
    <property type="term" value="F:transcription cis-regulatory region binding"/>
    <property type="evidence" value="ECO:0007669"/>
    <property type="project" value="TreeGrafter"/>
</dbReference>
<dbReference type="AlphaFoldDB" id="A0A1H9MQ64"/>
<dbReference type="Proteomes" id="UP000182584">
    <property type="component" value="Unassembled WGS sequence"/>
</dbReference>
<reference evidence="10 11" key="1">
    <citation type="submission" date="2016-10" db="EMBL/GenBank/DDBJ databases">
        <authorList>
            <person name="de Groot N.N."/>
        </authorList>
    </citation>
    <scope>NUCLEOTIDE SEQUENCE [LARGE SCALE GENOMIC DNA]</scope>
    <source>
        <strain evidence="10 11">AR40</strain>
    </source>
</reference>
<evidence type="ECO:0000313" key="9">
    <source>
        <dbReference type="EMBL" id="PWT27677.1"/>
    </source>
</evidence>
<feature type="domain" description="SpoVT-AbrB" evidence="8">
    <location>
        <begin position="5"/>
        <end position="47"/>
    </location>
</feature>
<dbReference type="GO" id="GO:0005737">
    <property type="term" value="C:cytoplasm"/>
    <property type="evidence" value="ECO:0007669"/>
    <property type="project" value="UniProtKB-UniRule"/>
</dbReference>
<reference evidence="9 12" key="2">
    <citation type="submission" date="2017-09" db="EMBL/GenBank/DDBJ databases">
        <title>High-quality draft genome sequence of Butyrivibrio fibrisolvens INBov1, isolated from cow rumen.</title>
        <authorList>
            <person name="Rodriguez Hernaez J."/>
            <person name="Rivarola M."/>
            <person name="Paniego N."/>
            <person name="Cravero S."/>
            <person name="Ceron Cucchi M."/>
            <person name="Martinez M.C."/>
        </authorList>
    </citation>
    <scope>NUCLEOTIDE SEQUENCE [LARGE SCALE GENOMIC DNA]</scope>
    <source>
        <strain evidence="9 12">INBov1</strain>
    </source>
</reference>
<keyword evidence="12" id="KW-1185">Reference proteome</keyword>
<feature type="domain" description="SpoVT-AbrB" evidence="8">
    <location>
        <begin position="76"/>
        <end position="121"/>
    </location>
</feature>
<dbReference type="InterPro" id="IPR035644">
    <property type="entry name" value="MraZ_C"/>
</dbReference>
<evidence type="ECO:0000256" key="5">
    <source>
        <dbReference type="ARBA" id="ARBA00023125"/>
    </source>
</evidence>
<dbReference type="CDD" id="cd16320">
    <property type="entry name" value="MraZ_N"/>
    <property type="match status" value="1"/>
</dbReference>
<evidence type="ECO:0000313" key="12">
    <source>
        <dbReference type="Proteomes" id="UP000245488"/>
    </source>
</evidence>
<dbReference type="CDD" id="cd16321">
    <property type="entry name" value="MraZ_C"/>
    <property type="match status" value="1"/>
</dbReference>
<keyword evidence="6 7" id="KW-0804">Transcription</keyword>
<keyword evidence="4 7" id="KW-0805">Transcription regulation</keyword>
<evidence type="ECO:0000256" key="4">
    <source>
        <dbReference type="ARBA" id="ARBA00023015"/>
    </source>
</evidence>
<dbReference type="InterPro" id="IPR038619">
    <property type="entry name" value="MraZ_sf"/>
</dbReference>
<accession>A0A1H9MQ64</accession>
<comment type="similarity">
    <text evidence="7">Belongs to the MraZ family.</text>
</comment>
<dbReference type="InterPro" id="IPR003444">
    <property type="entry name" value="MraZ"/>
</dbReference>
<dbReference type="InterPro" id="IPR035642">
    <property type="entry name" value="MraZ_N"/>
</dbReference>
<dbReference type="GO" id="GO:2000143">
    <property type="term" value="P:negative regulation of DNA-templated transcription initiation"/>
    <property type="evidence" value="ECO:0007669"/>
    <property type="project" value="TreeGrafter"/>
</dbReference>
<dbReference type="Pfam" id="PF02381">
    <property type="entry name" value="MraZ"/>
    <property type="match status" value="2"/>
</dbReference>
<evidence type="ECO:0000313" key="10">
    <source>
        <dbReference type="EMBL" id="SER25850.1"/>
    </source>
</evidence>
<keyword evidence="5 7" id="KW-0238">DNA-binding</keyword>
<keyword evidence="2 7" id="KW-0963">Cytoplasm</keyword>
<dbReference type="NCBIfam" id="TIGR00242">
    <property type="entry name" value="division/cell wall cluster transcriptional repressor MraZ"/>
    <property type="match status" value="1"/>
</dbReference>
<dbReference type="Gene3D" id="3.40.1550.20">
    <property type="entry name" value="Transcriptional regulator MraZ domain"/>
    <property type="match status" value="1"/>
</dbReference>
<evidence type="ECO:0000256" key="6">
    <source>
        <dbReference type="ARBA" id="ARBA00023163"/>
    </source>
</evidence>
<dbReference type="OrthoDB" id="9807753at2"/>
<dbReference type="InterPro" id="IPR007159">
    <property type="entry name" value="SpoVT-AbrB_dom"/>
</dbReference>
<protein>
    <recommendedName>
        <fullName evidence="1 7">Transcriptional regulator MraZ</fullName>
    </recommendedName>
</protein>
<dbReference type="InterPro" id="IPR037914">
    <property type="entry name" value="SpoVT-AbrB_sf"/>
</dbReference>
<dbReference type="GO" id="GO:0003700">
    <property type="term" value="F:DNA-binding transcription factor activity"/>
    <property type="evidence" value="ECO:0007669"/>
    <property type="project" value="UniProtKB-UniRule"/>
</dbReference>
<dbReference type="PROSITE" id="PS51740">
    <property type="entry name" value="SPOVT_ABRB"/>
    <property type="match status" value="2"/>
</dbReference>